<dbReference type="Proteomes" id="UP000326777">
    <property type="component" value="Genome"/>
</dbReference>
<evidence type="ECO:0000313" key="2">
    <source>
        <dbReference type="Proteomes" id="UP000326777"/>
    </source>
</evidence>
<protein>
    <submittedName>
        <fullName evidence="1">Uncharacterized protein</fullName>
    </submittedName>
</protein>
<name>A0A5P8PH66_9CAUD</name>
<dbReference type="EMBL" id="MN095771">
    <property type="protein sequence ID" value="QFR55995.1"/>
    <property type="molecule type" value="Genomic_DNA"/>
</dbReference>
<gene>
    <name evidence="1" type="ORF">CPT_Muldoon_038</name>
</gene>
<proteinExistence type="predicted"/>
<reference evidence="2" key="1">
    <citation type="submission" date="2019-06" db="EMBL/GenBank/DDBJ databases">
        <title>Complete genome sequence of Serratia marcescens phage Muldoon.</title>
        <authorList>
            <person name="Campbell S."/>
            <person name="Atkinson C."/>
            <person name="Moreland R."/>
            <person name="Liu M."/>
            <person name="Ramsey J."/>
            <person name="Leavitt J."/>
        </authorList>
    </citation>
    <scope>NUCLEOTIDE SEQUENCE [LARGE SCALE GENOMIC DNA]</scope>
</reference>
<keyword evidence="2" id="KW-1185">Reference proteome</keyword>
<sequence>MSVLIVPNYTQGYDPATGEWSIINDHDFQLHLMRSQPGDFIVVPKGINWDEMRFIEQLPWSSARHLVHIQYDPDPVQNVKFFWRRQIALNGFAQVNNLTAIVNSVPGYRGDLPLICVYNYLKNDANPTFEDQFFETKMADFRKCRKGLLLTQQSKDVVIAYDPELLSKVKLNQRCIDPVKWNHFQSKGKTFVRDKQWYLFPINTSSDTDYEQTSATGLQYVWWCANRTNRRSPARNCYFYGKELSLFEHYGLFLHENLNVLINIDIRDTYDLGWAEIFYAGMNITTNKPYLDQTRPTFIEVDGTEYSL</sequence>
<evidence type="ECO:0000313" key="1">
    <source>
        <dbReference type="EMBL" id="QFR55995.1"/>
    </source>
</evidence>
<accession>A0A5P8PH66</accession>
<organism evidence="1 2">
    <name type="scientific">Serratia phage Muldoon</name>
    <dbReference type="NCBI Taxonomy" id="2601678"/>
    <lineage>
        <taxon>Viruses</taxon>
        <taxon>Duplodnaviria</taxon>
        <taxon>Heunggongvirae</taxon>
        <taxon>Uroviricota</taxon>
        <taxon>Caudoviricetes</taxon>
        <taxon>Muldoonvirus</taxon>
        <taxon>Muldoonvirus muldoon</taxon>
    </lineage>
</organism>